<comment type="function">
    <text evidence="9">Part of the tripartite ATP-independent periplasmic (TRAP) transport system.</text>
</comment>
<name>A0ABU9GBA1_COBMA</name>
<evidence type="ECO:0000256" key="4">
    <source>
        <dbReference type="ARBA" id="ARBA00022519"/>
    </source>
</evidence>
<evidence type="ECO:0000259" key="10">
    <source>
        <dbReference type="Pfam" id="PF04290"/>
    </source>
</evidence>
<dbReference type="Proteomes" id="UP001378242">
    <property type="component" value="Unassembled WGS sequence"/>
</dbReference>
<comment type="caution">
    <text evidence="9">Lacks conserved residue(s) required for the propagation of feature annotation.</text>
</comment>
<evidence type="ECO:0000256" key="6">
    <source>
        <dbReference type="ARBA" id="ARBA00022989"/>
    </source>
</evidence>
<evidence type="ECO:0000313" key="12">
    <source>
        <dbReference type="Proteomes" id="UP001378242"/>
    </source>
</evidence>
<keyword evidence="6 9" id="KW-1133">Transmembrane helix</keyword>
<evidence type="ECO:0000256" key="3">
    <source>
        <dbReference type="ARBA" id="ARBA00022475"/>
    </source>
</evidence>
<feature type="domain" description="Tripartite ATP-independent periplasmic transporters DctQ component" evidence="10">
    <location>
        <begin position="44"/>
        <end position="170"/>
    </location>
</feature>
<accession>A0ABU9GBA1</accession>
<evidence type="ECO:0000256" key="1">
    <source>
        <dbReference type="ARBA" id="ARBA00004429"/>
    </source>
</evidence>
<dbReference type="InterPro" id="IPR007387">
    <property type="entry name" value="TRAP_DctQ"/>
</dbReference>
<dbReference type="EMBL" id="JBAKAP010000001">
    <property type="protein sequence ID" value="MEL0615341.1"/>
    <property type="molecule type" value="Genomic_DNA"/>
</dbReference>
<keyword evidence="2 9" id="KW-0813">Transport</keyword>
<dbReference type="PANTHER" id="PTHR35011">
    <property type="entry name" value="2,3-DIKETO-L-GULONATE TRAP TRANSPORTER SMALL PERMEASE PROTEIN YIAM"/>
    <property type="match status" value="1"/>
</dbReference>
<keyword evidence="12" id="KW-1185">Reference proteome</keyword>
<comment type="subunit">
    <text evidence="9">The complex comprises the extracytoplasmic solute receptor protein and the two transmembrane proteins.</text>
</comment>
<organism evidence="11 12">
    <name type="scientific">Cobetia marina</name>
    <name type="common">Deleya marina</name>
    <dbReference type="NCBI Taxonomy" id="28258"/>
    <lineage>
        <taxon>Bacteria</taxon>
        <taxon>Pseudomonadati</taxon>
        <taxon>Pseudomonadota</taxon>
        <taxon>Gammaproteobacteria</taxon>
        <taxon>Oceanospirillales</taxon>
        <taxon>Halomonadaceae</taxon>
        <taxon>Cobetia</taxon>
    </lineage>
</organism>
<feature type="transmembrane region" description="Helical" evidence="9">
    <location>
        <begin position="144"/>
        <end position="163"/>
    </location>
</feature>
<evidence type="ECO:0000256" key="9">
    <source>
        <dbReference type="RuleBase" id="RU369079"/>
    </source>
</evidence>
<sequence>MSSASPSVKPLAALCAVRTLMITLSRWCCRGCLALAASGVAALSALVIWTVFMRWVMGQPPHWAEELPQLVLVWTTLLAAVSCTRNRTHLSAGLLPLLVRSLRVQRITGRITDAMILIMLLLLAKAGMDLSAITMRQTTTALQIPAGIVYLSVPLCCTAMALIQLEHLLSPSAIGAETHETDATAPDNASSRQGDAP</sequence>
<evidence type="ECO:0000313" key="11">
    <source>
        <dbReference type="EMBL" id="MEL0615341.1"/>
    </source>
</evidence>
<dbReference type="RefSeq" id="WP_341541613.1">
    <property type="nucleotide sequence ID" value="NZ_JBAKAP010000001.1"/>
</dbReference>
<comment type="subcellular location">
    <subcellularLocation>
        <location evidence="1 9">Cell inner membrane</location>
        <topology evidence="1 9">Multi-pass membrane protein</topology>
    </subcellularLocation>
</comment>
<dbReference type="Pfam" id="PF04290">
    <property type="entry name" value="DctQ"/>
    <property type="match status" value="1"/>
</dbReference>
<evidence type="ECO:0000256" key="2">
    <source>
        <dbReference type="ARBA" id="ARBA00022448"/>
    </source>
</evidence>
<protein>
    <recommendedName>
        <fullName evidence="9">TRAP transporter small permease protein</fullName>
    </recommendedName>
</protein>
<comment type="caution">
    <text evidence="11">The sequence shown here is derived from an EMBL/GenBank/DDBJ whole genome shotgun (WGS) entry which is preliminary data.</text>
</comment>
<reference evidence="11 12" key="1">
    <citation type="submission" date="2024-02" db="EMBL/GenBank/DDBJ databases">
        <title>Bacteria isolated from the canopy kelp, Nereocystis luetkeana.</title>
        <authorList>
            <person name="Pfister C.A."/>
            <person name="Younker I.T."/>
            <person name="Light S.H."/>
        </authorList>
    </citation>
    <scope>NUCLEOTIDE SEQUENCE [LARGE SCALE GENOMIC DNA]</scope>
    <source>
        <strain evidence="11 12">TI.5.07</strain>
    </source>
</reference>
<evidence type="ECO:0000256" key="7">
    <source>
        <dbReference type="ARBA" id="ARBA00023136"/>
    </source>
</evidence>
<dbReference type="InterPro" id="IPR055348">
    <property type="entry name" value="DctQ"/>
</dbReference>
<comment type="similarity">
    <text evidence="8 9">Belongs to the TRAP transporter small permease family.</text>
</comment>
<feature type="transmembrane region" description="Helical" evidence="9">
    <location>
        <begin position="107"/>
        <end position="124"/>
    </location>
</feature>
<proteinExistence type="inferred from homology"/>
<keyword evidence="7 9" id="KW-0472">Membrane</keyword>
<gene>
    <name evidence="11" type="ORF">V6243_00760</name>
</gene>
<feature type="transmembrane region" description="Helical" evidence="9">
    <location>
        <begin position="31"/>
        <end position="55"/>
    </location>
</feature>
<dbReference type="PANTHER" id="PTHR35011:SF2">
    <property type="entry name" value="2,3-DIKETO-L-GULONATE TRAP TRANSPORTER SMALL PERMEASE PROTEIN YIAM"/>
    <property type="match status" value="1"/>
</dbReference>
<keyword evidence="3" id="KW-1003">Cell membrane</keyword>
<keyword evidence="5 9" id="KW-0812">Transmembrane</keyword>
<evidence type="ECO:0000256" key="8">
    <source>
        <dbReference type="ARBA" id="ARBA00038436"/>
    </source>
</evidence>
<evidence type="ECO:0000256" key="5">
    <source>
        <dbReference type="ARBA" id="ARBA00022692"/>
    </source>
</evidence>
<keyword evidence="4 9" id="KW-0997">Cell inner membrane</keyword>